<evidence type="ECO:0000313" key="5">
    <source>
        <dbReference type="Proteomes" id="UP000318538"/>
    </source>
</evidence>
<dbReference type="KEGG" id="rlc:K227x_55700"/>
<dbReference type="Gene3D" id="3.40.390.10">
    <property type="entry name" value="Collagenase (Catalytic Domain)"/>
    <property type="match status" value="1"/>
</dbReference>
<dbReference type="CDD" id="cd04276">
    <property type="entry name" value="ZnMc_MMP_like_2"/>
    <property type="match status" value="1"/>
</dbReference>
<evidence type="ECO:0000256" key="1">
    <source>
        <dbReference type="SAM" id="MobiDB-lite"/>
    </source>
</evidence>
<feature type="domain" description="DUF5117" evidence="3">
    <location>
        <begin position="142"/>
        <end position="317"/>
    </location>
</feature>
<sequence length="1054" mass="117994">MRGLLAKAATSVSRQSLRIRKFERRRGSRGHPRSIPALFPTLPPKDSVFGMKYLPSLAAALVALATAATSSPANADLPAFDKVSEGYEKVEVTDQRTPKGLFNVWKRDKDSQLIGELPKNFAGKSYFIALTVSSGDLYAGLQSGDWVVQWRRYDDRLALIAPNLDIRATGDPESKASVKRLFTDTVLLDVPIMATGPSGGPVIDLDGLLIGHASKFFGSSVRVGNTRIFDLESAKVFPDNVEIAFEIVNGGRRVDGSGKLQTIHYSFSEVPSASAGYKPRQADERIGYFTTAYSDLSKYEDDETRVRNINRWHLEKRDSKLELSPPKEPIRFYVEHTAPVRYRRWIKAGVDYWNKAFEKVGLVDAIVIEYQDAESGIHMEKDPEDVRYNFIRWLNNDIGTAIGPSRVHPQTGQILDADIVLTDGWIRHFNFNYADLMPKLAMEGFSAETLSWLGTHPSWDPRVRMAPAEKANYLRSKFARQAQEPMGGFAMASADPTLMGDQEYDGLFGSVSQKNGLCMAAAGRSLDLAFARMDWGLTLMADEEADKKKKAEEEAKAAAEAKNAEAKDADKSDDAGATDADAKDEDKDDEKDAKKDDDKDDDKDKEKSKSDEHLLDGMPEWFVGPLLADLVAHEVGHTLGLRHNFKGSAVHTLDEINSAEVKGKKTFTASVMDYTPINYRYESGDVQGDYAMIDIGPYDFWAIEYGYTFKDKDLPEILKRCTEPELQYATDEDTSGPDPLARRYDFSKDPLDYANEQMKLVKLYRERILDKFVKDGDSWAKARRGYELTLGFQTKAANMMANWIGGAFVYRDKKGDPGDRPPVEVVPAEQQRAALKFVIDTSFYDDAYGLTPELLERMSVDKWLDGGGHSSMSSEGTWPIHDRILGVQASAMTWLLNPTTLRRVYDNELRLPADEDALTLPELLDSVSTAVWSELKEECPEGRNDRKPMISSLRRNLQREHMQRLLDLLLESSDDTAAYKPISTLARMQLRQISADIESSIKTCGGKMDAYTMAHLSEIKERIDRALEAGYTYNAGGSQQPAMMFMLGKEPQQQ</sequence>
<dbReference type="PANTHER" id="PTHR38478">
    <property type="entry name" value="PEPTIDASE M1A AND M12B"/>
    <property type="match status" value="1"/>
</dbReference>
<dbReference type="Pfam" id="PF16313">
    <property type="entry name" value="DUF4953"/>
    <property type="match status" value="1"/>
</dbReference>
<evidence type="ECO:0008006" key="6">
    <source>
        <dbReference type="Google" id="ProtNLM"/>
    </source>
</evidence>
<dbReference type="EMBL" id="CP036525">
    <property type="protein sequence ID" value="QDT07145.1"/>
    <property type="molecule type" value="Genomic_DNA"/>
</dbReference>
<dbReference type="InterPro" id="IPR032534">
    <property type="entry name" value="EcxA_zinc-bd"/>
</dbReference>
<evidence type="ECO:0000313" key="4">
    <source>
        <dbReference type="EMBL" id="QDT07145.1"/>
    </source>
</evidence>
<dbReference type="AlphaFoldDB" id="A0A517NJ39"/>
<organism evidence="4 5">
    <name type="scientific">Rubripirellula lacrimiformis</name>
    <dbReference type="NCBI Taxonomy" id="1930273"/>
    <lineage>
        <taxon>Bacteria</taxon>
        <taxon>Pseudomonadati</taxon>
        <taxon>Planctomycetota</taxon>
        <taxon>Planctomycetia</taxon>
        <taxon>Pirellulales</taxon>
        <taxon>Pirellulaceae</taxon>
        <taxon>Rubripirellula</taxon>
    </lineage>
</organism>
<reference evidence="4 5" key="1">
    <citation type="submission" date="2019-02" db="EMBL/GenBank/DDBJ databases">
        <title>Deep-cultivation of Planctomycetes and their phenomic and genomic characterization uncovers novel biology.</title>
        <authorList>
            <person name="Wiegand S."/>
            <person name="Jogler M."/>
            <person name="Boedeker C."/>
            <person name="Pinto D."/>
            <person name="Vollmers J."/>
            <person name="Rivas-Marin E."/>
            <person name="Kohn T."/>
            <person name="Peeters S.H."/>
            <person name="Heuer A."/>
            <person name="Rast P."/>
            <person name="Oberbeckmann S."/>
            <person name="Bunk B."/>
            <person name="Jeske O."/>
            <person name="Meyerdierks A."/>
            <person name="Storesund J.E."/>
            <person name="Kallscheuer N."/>
            <person name="Luecker S."/>
            <person name="Lage O.M."/>
            <person name="Pohl T."/>
            <person name="Merkel B.J."/>
            <person name="Hornburger P."/>
            <person name="Mueller R.-W."/>
            <person name="Bruemmer F."/>
            <person name="Labrenz M."/>
            <person name="Spormann A.M."/>
            <person name="Op den Camp H."/>
            <person name="Overmann J."/>
            <person name="Amann R."/>
            <person name="Jetten M.S.M."/>
            <person name="Mascher T."/>
            <person name="Medema M.H."/>
            <person name="Devos D.P."/>
            <person name="Kaster A.-K."/>
            <person name="Ovreas L."/>
            <person name="Rohde M."/>
            <person name="Galperin M.Y."/>
            <person name="Jogler C."/>
        </authorList>
    </citation>
    <scope>NUCLEOTIDE SEQUENCE [LARGE SCALE GENOMIC DNA]</scope>
    <source>
        <strain evidence="4 5">K22_7</strain>
    </source>
</reference>
<dbReference type="SUPFAM" id="SSF55486">
    <property type="entry name" value="Metalloproteases ('zincins'), catalytic domain"/>
    <property type="match status" value="1"/>
</dbReference>
<evidence type="ECO:0000259" key="2">
    <source>
        <dbReference type="Pfam" id="PF16313"/>
    </source>
</evidence>
<gene>
    <name evidence="4" type="ORF">K227x_55700</name>
</gene>
<dbReference type="PANTHER" id="PTHR38478:SF1">
    <property type="entry name" value="ZINC DEPENDENT METALLOPROTEASE DOMAIN LIPOPROTEIN"/>
    <property type="match status" value="1"/>
</dbReference>
<feature type="region of interest" description="Disordered" evidence="1">
    <location>
        <begin position="550"/>
        <end position="612"/>
    </location>
</feature>
<evidence type="ECO:0000259" key="3">
    <source>
        <dbReference type="Pfam" id="PF17148"/>
    </source>
</evidence>
<dbReference type="InterPro" id="IPR024079">
    <property type="entry name" value="MetalloPept_cat_dom_sf"/>
</dbReference>
<keyword evidence="5" id="KW-1185">Reference proteome</keyword>
<protein>
    <recommendedName>
        <fullName evidence="6">DUF5117 domain-containing protein</fullName>
    </recommendedName>
</protein>
<dbReference type="Pfam" id="PF17148">
    <property type="entry name" value="DUF5117"/>
    <property type="match status" value="1"/>
</dbReference>
<name>A0A517NJ39_9BACT</name>
<accession>A0A517NJ39</accession>
<dbReference type="GO" id="GO:0008237">
    <property type="term" value="F:metallopeptidase activity"/>
    <property type="evidence" value="ECO:0007669"/>
    <property type="project" value="InterPro"/>
</dbReference>
<dbReference type="InterPro" id="IPR034032">
    <property type="entry name" value="Zn_MMP-like_bac"/>
</dbReference>
<dbReference type="InterPro" id="IPR033413">
    <property type="entry name" value="DUF5117"/>
</dbReference>
<feature type="domain" description="EcxA zinc-binding" evidence="2">
    <location>
        <begin position="618"/>
        <end position="936"/>
    </location>
</feature>
<dbReference type="Proteomes" id="UP000318538">
    <property type="component" value="Chromosome"/>
</dbReference>
<proteinExistence type="predicted"/>